<comment type="similarity">
    <text evidence="2">Belongs to the nitronate monooxygenase family. NMO class I subfamily.</text>
</comment>
<dbReference type="SUPFAM" id="SSF51412">
    <property type="entry name" value="Inosine monophosphate dehydrogenase (IMPDH)"/>
    <property type="match status" value="1"/>
</dbReference>
<protein>
    <recommendedName>
        <fullName evidence="11">Nitronate monooxygenase</fullName>
    </recommendedName>
    <alternativeName>
        <fullName evidence="9">Propionate 3-nitronate monooxygenase</fullName>
    </alternativeName>
</protein>
<keyword evidence="5" id="KW-0288">FMN</keyword>
<evidence type="ECO:0000256" key="2">
    <source>
        <dbReference type="ARBA" id="ARBA00009881"/>
    </source>
</evidence>
<evidence type="ECO:0000256" key="10">
    <source>
        <dbReference type="ARBA" id="ARBA00049401"/>
    </source>
</evidence>
<evidence type="ECO:0000256" key="11">
    <source>
        <dbReference type="ARBA" id="ARBA00067136"/>
    </source>
</evidence>
<dbReference type="PANTHER" id="PTHR42747:SF3">
    <property type="entry name" value="NITRONATE MONOOXYGENASE-RELATED"/>
    <property type="match status" value="1"/>
</dbReference>
<evidence type="ECO:0000256" key="4">
    <source>
        <dbReference type="ARBA" id="ARBA00022630"/>
    </source>
</evidence>
<reference evidence="12" key="1">
    <citation type="submission" date="2023-07" db="EMBL/GenBank/DDBJ databases">
        <title>Comparative genomics of clinical Stenotrophomonas maltophilia isolates reveals regions of diversity which correlate with colonization and persistence in vivo.</title>
        <authorList>
            <person name="Mcdaniel M.S."/>
            <person name="Swords W.E."/>
            <person name="Sumpter N.A."/>
            <person name="Lindgren N.R."/>
            <person name="Billiot C.E."/>
        </authorList>
    </citation>
    <scope>NUCLEOTIDE SEQUENCE</scope>
    <source>
        <strain evidence="12">Ism4</strain>
    </source>
</reference>
<dbReference type="AlphaFoldDB" id="A0AAJ2JAH0"/>
<dbReference type="PANTHER" id="PTHR42747">
    <property type="entry name" value="NITRONATE MONOOXYGENASE-RELATED"/>
    <property type="match status" value="1"/>
</dbReference>
<evidence type="ECO:0000256" key="3">
    <source>
        <dbReference type="ARBA" id="ARBA00022575"/>
    </source>
</evidence>
<dbReference type="GO" id="GO:0018580">
    <property type="term" value="F:nitronate monooxygenase activity"/>
    <property type="evidence" value="ECO:0007669"/>
    <property type="project" value="InterPro"/>
</dbReference>
<dbReference type="Pfam" id="PF03060">
    <property type="entry name" value="NMO"/>
    <property type="match status" value="1"/>
</dbReference>
<keyword evidence="4" id="KW-0285">Flavoprotein</keyword>
<dbReference type="GO" id="GO:0000166">
    <property type="term" value="F:nucleotide binding"/>
    <property type="evidence" value="ECO:0007669"/>
    <property type="project" value="UniProtKB-KW"/>
</dbReference>
<evidence type="ECO:0000313" key="12">
    <source>
        <dbReference type="EMBL" id="MDT3468291.1"/>
    </source>
</evidence>
<keyword evidence="6" id="KW-0547">Nucleotide-binding</keyword>
<evidence type="ECO:0000256" key="8">
    <source>
        <dbReference type="ARBA" id="ARBA00023033"/>
    </source>
</evidence>
<dbReference type="InterPro" id="IPR004136">
    <property type="entry name" value="NMO"/>
</dbReference>
<keyword evidence="3" id="KW-0216">Detoxification</keyword>
<proteinExistence type="inferred from homology"/>
<keyword evidence="8 12" id="KW-0503">Monooxygenase</keyword>
<dbReference type="GO" id="GO:0009636">
    <property type="term" value="P:response to toxic substance"/>
    <property type="evidence" value="ECO:0007669"/>
    <property type="project" value="UniProtKB-KW"/>
</dbReference>
<evidence type="ECO:0000256" key="9">
    <source>
        <dbReference type="ARBA" id="ARBA00031155"/>
    </source>
</evidence>
<dbReference type="InterPro" id="IPR013785">
    <property type="entry name" value="Aldolase_TIM"/>
</dbReference>
<dbReference type="RefSeq" id="WP_312561897.1">
    <property type="nucleotide sequence ID" value="NZ_JAVSKO010000003.1"/>
</dbReference>
<gene>
    <name evidence="12" type="ORF">ROV92_09835</name>
</gene>
<comment type="caution">
    <text evidence="12">The sequence shown here is derived from an EMBL/GenBank/DDBJ whole genome shotgun (WGS) entry which is preliminary data.</text>
</comment>
<dbReference type="FunFam" id="3.20.20.70:FF:000154">
    <property type="entry name" value="Probable nitronate monooxygenase"/>
    <property type="match status" value="1"/>
</dbReference>
<organism evidence="12 13">
    <name type="scientific">Stenotrophomonas maltophilia</name>
    <name type="common">Pseudomonas maltophilia</name>
    <name type="synonym">Xanthomonas maltophilia</name>
    <dbReference type="NCBI Taxonomy" id="40324"/>
    <lineage>
        <taxon>Bacteria</taxon>
        <taxon>Pseudomonadati</taxon>
        <taxon>Pseudomonadota</taxon>
        <taxon>Gammaproteobacteria</taxon>
        <taxon>Lysobacterales</taxon>
        <taxon>Lysobacteraceae</taxon>
        <taxon>Stenotrophomonas</taxon>
        <taxon>Stenotrophomonas maltophilia group</taxon>
    </lineage>
</organism>
<comment type="cofactor">
    <cofactor evidence="1">
        <name>FMN</name>
        <dbReference type="ChEBI" id="CHEBI:58210"/>
    </cofactor>
</comment>
<accession>A0AAJ2JAH0</accession>
<comment type="catalytic activity">
    <reaction evidence="10">
        <text>3 propionate 3-nitronate + 3 O2 + H2O = 3 3-oxopropanoate + 2 nitrate + nitrite + H2O2 + 3 H(+)</text>
        <dbReference type="Rhea" id="RHEA:57332"/>
        <dbReference type="ChEBI" id="CHEBI:15377"/>
        <dbReference type="ChEBI" id="CHEBI:15378"/>
        <dbReference type="ChEBI" id="CHEBI:15379"/>
        <dbReference type="ChEBI" id="CHEBI:16240"/>
        <dbReference type="ChEBI" id="CHEBI:16301"/>
        <dbReference type="ChEBI" id="CHEBI:17632"/>
        <dbReference type="ChEBI" id="CHEBI:33190"/>
        <dbReference type="ChEBI" id="CHEBI:136067"/>
    </reaction>
</comment>
<evidence type="ECO:0000256" key="6">
    <source>
        <dbReference type="ARBA" id="ARBA00022741"/>
    </source>
</evidence>
<evidence type="ECO:0000256" key="1">
    <source>
        <dbReference type="ARBA" id="ARBA00001917"/>
    </source>
</evidence>
<dbReference type="CDD" id="cd04730">
    <property type="entry name" value="NPD_like"/>
    <property type="match status" value="1"/>
</dbReference>
<sequence length="372" mass="38481">MAYAGQRLLPQVCRVNASPILERADAFCRRFSLQLPILLAPMAGACPVPLSAALANAGSMGAMGAVLSSSADIGRWMDDFRAASTGPAQVNLWVPDPAPTRDVAAEAASRAFLAQWGPDVPASAADATPADFEEQFAALLAARPAVASTIMGVLQPRHVQQLKDAGIAWIACATTLSEARAAQDAGADAVVAQGVEAGGHRGSFDPAMAERQLVGLFALLPRLADHLRIPVIAAGGIADGRGIAAALTLGASAVQIGTAFLRTPEAAIASAWADGLAASEPEDTWPTRAFSGRLGRGLATPYVRAAAADGAPAPRPYPVQRGLTAPMRRQAVQENRLAAMQAWAGQSAWMAPAQPAAEVLRGIWQQAQALLR</sequence>
<dbReference type="Proteomes" id="UP001251948">
    <property type="component" value="Unassembled WGS sequence"/>
</dbReference>
<name>A0AAJ2JAH0_STEMA</name>
<evidence type="ECO:0000256" key="5">
    <source>
        <dbReference type="ARBA" id="ARBA00022643"/>
    </source>
</evidence>
<keyword evidence="7 12" id="KW-0560">Oxidoreductase</keyword>
<dbReference type="Gene3D" id="3.20.20.70">
    <property type="entry name" value="Aldolase class I"/>
    <property type="match status" value="1"/>
</dbReference>
<evidence type="ECO:0000256" key="7">
    <source>
        <dbReference type="ARBA" id="ARBA00023002"/>
    </source>
</evidence>
<dbReference type="EMBL" id="JAVSKO010000003">
    <property type="protein sequence ID" value="MDT3468291.1"/>
    <property type="molecule type" value="Genomic_DNA"/>
</dbReference>
<evidence type="ECO:0000313" key="13">
    <source>
        <dbReference type="Proteomes" id="UP001251948"/>
    </source>
</evidence>